<feature type="transmembrane region" description="Helical" evidence="8">
    <location>
        <begin position="84"/>
        <end position="104"/>
    </location>
</feature>
<evidence type="ECO:0000256" key="3">
    <source>
        <dbReference type="ARBA" id="ARBA00022679"/>
    </source>
</evidence>
<evidence type="ECO:0000256" key="8">
    <source>
        <dbReference type="RuleBase" id="RU079119"/>
    </source>
</evidence>
<feature type="region of interest" description="Disordered" evidence="9">
    <location>
        <begin position="113"/>
        <end position="140"/>
    </location>
</feature>
<feature type="transmembrane region" description="Helical" evidence="8">
    <location>
        <begin position="205"/>
        <end position="225"/>
    </location>
</feature>
<dbReference type="GO" id="GO:0019706">
    <property type="term" value="F:protein-cysteine S-palmitoyltransferase activity"/>
    <property type="evidence" value="ECO:0007669"/>
    <property type="project" value="UniProtKB-EC"/>
</dbReference>
<comment type="subcellular location">
    <subcellularLocation>
        <location evidence="1">Endomembrane system</location>
        <topology evidence="1">Multi-pass membrane protein</topology>
    </subcellularLocation>
</comment>
<reference evidence="11 12" key="1">
    <citation type="submission" date="2024-01" db="EMBL/GenBank/DDBJ databases">
        <title>The complete chloroplast genome sequence of Lithospermum erythrorhizon: insights into the phylogenetic relationship among Boraginaceae species and the maternal lineages of purple gromwells.</title>
        <authorList>
            <person name="Okada T."/>
            <person name="Watanabe K."/>
        </authorList>
    </citation>
    <scope>NUCLEOTIDE SEQUENCE [LARGE SCALE GENOMIC DNA]</scope>
</reference>
<dbReference type="GO" id="GO:0006612">
    <property type="term" value="P:protein targeting to membrane"/>
    <property type="evidence" value="ECO:0007669"/>
    <property type="project" value="TreeGrafter"/>
</dbReference>
<proteinExistence type="inferred from homology"/>
<comment type="similarity">
    <text evidence="2 8">Belongs to the DHHC palmitoyltransferase family.</text>
</comment>
<dbReference type="InterPro" id="IPR039859">
    <property type="entry name" value="PFA4/ZDH16/20/ERF2-like"/>
</dbReference>
<feature type="compositionally biased region" description="Polar residues" evidence="9">
    <location>
        <begin position="122"/>
        <end position="139"/>
    </location>
</feature>
<feature type="domain" description="Palmitoyltransferase DHHC" evidence="10">
    <location>
        <begin position="159"/>
        <end position="275"/>
    </location>
</feature>
<dbReference type="Proteomes" id="UP001454036">
    <property type="component" value="Unassembled WGS sequence"/>
</dbReference>
<evidence type="ECO:0000313" key="11">
    <source>
        <dbReference type="EMBL" id="GAA0147765.1"/>
    </source>
</evidence>
<dbReference type="GO" id="GO:0005783">
    <property type="term" value="C:endoplasmic reticulum"/>
    <property type="evidence" value="ECO:0007669"/>
    <property type="project" value="TreeGrafter"/>
</dbReference>
<keyword evidence="12" id="KW-1185">Reference proteome</keyword>
<comment type="caution">
    <text evidence="11">The sequence shown here is derived from an EMBL/GenBank/DDBJ whole genome shotgun (WGS) entry which is preliminary data.</text>
</comment>
<dbReference type="GO" id="GO:0005794">
    <property type="term" value="C:Golgi apparatus"/>
    <property type="evidence" value="ECO:0007669"/>
    <property type="project" value="TreeGrafter"/>
</dbReference>
<keyword evidence="3 8" id="KW-0808">Transferase</keyword>
<comment type="domain">
    <text evidence="8">The DHHC domain is required for palmitoyltransferase activity.</text>
</comment>
<dbReference type="Pfam" id="PF01529">
    <property type="entry name" value="DHHC"/>
    <property type="match status" value="1"/>
</dbReference>
<dbReference type="PANTHER" id="PTHR22883">
    <property type="entry name" value="ZINC FINGER DHHC DOMAIN CONTAINING PROTEIN"/>
    <property type="match status" value="1"/>
</dbReference>
<organism evidence="11 12">
    <name type="scientific">Lithospermum erythrorhizon</name>
    <name type="common">Purple gromwell</name>
    <name type="synonym">Lithospermum officinale var. erythrorhizon</name>
    <dbReference type="NCBI Taxonomy" id="34254"/>
    <lineage>
        <taxon>Eukaryota</taxon>
        <taxon>Viridiplantae</taxon>
        <taxon>Streptophyta</taxon>
        <taxon>Embryophyta</taxon>
        <taxon>Tracheophyta</taxon>
        <taxon>Spermatophyta</taxon>
        <taxon>Magnoliopsida</taxon>
        <taxon>eudicotyledons</taxon>
        <taxon>Gunneridae</taxon>
        <taxon>Pentapetalae</taxon>
        <taxon>asterids</taxon>
        <taxon>lamiids</taxon>
        <taxon>Boraginales</taxon>
        <taxon>Boraginaceae</taxon>
        <taxon>Boraginoideae</taxon>
        <taxon>Lithospermeae</taxon>
        <taxon>Lithospermum</taxon>
    </lineage>
</organism>
<keyword evidence="5 8" id="KW-1133">Transmembrane helix</keyword>
<comment type="catalytic activity">
    <reaction evidence="8">
        <text>L-cysteinyl-[protein] + hexadecanoyl-CoA = S-hexadecanoyl-L-cysteinyl-[protein] + CoA</text>
        <dbReference type="Rhea" id="RHEA:36683"/>
        <dbReference type="Rhea" id="RHEA-COMP:10131"/>
        <dbReference type="Rhea" id="RHEA-COMP:11032"/>
        <dbReference type="ChEBI" id="CHEBI:29950"/>
        <dbReference type="ChEBI" id="CHEBI:57287"/>
        <dbReference type="ChEBI" id="CHEBI:57379"/>
        <dbReference type="ChEBI" id="CHEBI:74151"/>
        <dbReference type="EC" id="2.3.1.225"/>
    </reaction>
</comment>
<feature type="transmembrane region" description="Helical" evidence="8">
    <location>
        <begin position="245"/>
        <end position="268"/>
    </location>
</feature>
<dbReference type="PROSITE" id="PS50216">
    <property type="entry name" value="DHHC"/>
    <property type="match status" value="1"/>
</dbReference>
<evidence type="ECO:0000256" key="1">
    <source>
        <dbReference type="ARBA" id="ARBA00004127"/>
    </source>
</evidence>
<evidence type="ECO:0000256" key="4">
    <source>
        <dbReference type="ARBA" id="ARBA00022692"/>
    </source>
</evidence>
<keyword evidence="7 8" id="KW-0012">Acyltransferase</keyword>
<evidence type="ECO:0000256" key="9">
    <source>
        <dbReference type="SAM" id="MobiDB-lite"/>
    </source>
</evidence>
<evidence type="ECO:0000256" key="6">
    <source>
        <dbReference type="ARBA" id="ARBA00023136"/>
    </source>
</evidence>
<keyword evidence="6 8" id="KW-0472">Membrane</keyword>
<name>A0AAV3P8G1_LITER</name>
<evidence type="ECO:0000256" key="2">
    <source>
        <dbReference type="ARBA" id="ARBA00008574"/>
    </source>
</evidence>
<evidence type="ECO:0000256" key="7">
    <source>
        <dbReference type="ARBA" id="ARBA00023315"/>
    </source>
</evidence>
<dbReference type="PANTHER" id="PTHR22883:SF391">
    <property type="entry name" value="PROTEIN S-ACYLTRANSFERASE 3-RELATED"/>
    <property type="match status" value="1"/>
</dbReference>
<accession>A0AAV3P8G1</accession>
<dbReference type="InterPro" id="IPR001594">
    <property type="entry name" value="Palmitoyltrfase_DHHC"/>
</dbReference>
<evidence type="ECO:0000313" key="12">
    <source>
        <dbReference type="Proteomes" id="UP001454036"/>
    </source>
</evidence>
<dbReference type="AlphaFoldDB" id="A0AAV3P8G1"/>
<evidence type="ECO:0000256" key="5">
    <source>
        <dbReference type="ARBA" id="ARBA00022989"/>
    </source>
</evidence>
<feature type="transmembrane region" description="Helical" evidence="8">
    <location>
        <begin position="53"/>
        <end position="72"/>
    </location>
</feature>
<sequence length="347" mass="39408">MMANEMKKQDLAISSIRMEDNSQIKKRLYQVWEGRNKFLCGGRLIFGPDGRSVIISSLLIGAPSLTFCIHMLVRKLEEKPLQWYIVLIGGFLLTFLDLTLLFLTSSTNPGLVPRNYRPPDSTDMSPASTESMDSMSQETPHLRKPRTKDVVVNGHTVKVKFCETCLLYRPPRASHCSICNNCVQRFDHHCPWVGQCIGAGNYRRFILFITTSTILCVYVFTFSLLNILNQPGRIKHAMSRDITSVVLVVYCFISFWFVGGLSVTHFYLMCKNQKRNYTLSSLVTSIRTHTCVVPKYIYFYEGSEGGLLILDLLNSKCFSLCWILYTDAVNNIFCSSNASVILQHGVD</sequence>
<protein>
    <recommendedName>
        <fullName evidence="8">S-acyltransferase</fullName>
        <ecNumber evidence="8">2.3.1.225</ecNumber>
    </recommendedName>
    <alternativeName>
        <fullName evidence="8">Palmitoyltransferase</fullName>
    </alternativeName>
</protein>
<dbReference type="EMBL" id="BAABME010001134">
    <property type="protein sequence ID" value="GAA0147765.1"/>
    <property type="molecule type" value="Genomic_DNA"/>
</dbReference>
<evidence type="ECO:0000259" key="10">
    <source>
        <dbReference type="Pfam" id="PF01529"/>
    </source>
</evidence>
<gene>
    <name evidence="11" type="ORF">LIER_07385</name>
</gene>
<dbReference type="EC" id="2.3.1.225" evidence="8"/>
<keyword evidence="4 8" id="KW-0812">Transmembrane</keyword>